<feature type="compositionally biased region" description="Basic residues" evidence="1">
    <location>
        <begin position="1230"/>
        <end position="1243"/>
    </location>
</feature>
<proteinExistence type="predicted"/>
<keyword evidence="3" id="KW-1185">Reference proteome</keyword>
<name>A0AAV9JRW2_9PEZI</name>
<protein>
    <submittedName>
        <fullName evidence="2">Uncharacterized protein</fullName>
    </submittedName>
</protein>
<feature type="compositionally biased region" description="Polar residues" evidence="1">
    <location>
        <begin position="233"/>
        <end position="269"/>
    </location>
</feature>
<dbReference type="EMBL" id="JAVFHQ010000008">
    <property type="protein sequence ID" value="KAK4548209.1"/>
    <property type="molecule type" value="Genomic_DNA"/>
</dbReference>
<feature type="compositionally biased region" description="Low complexity" evidence="1">
    <location>
        <begin position="282"/>
        <end position="291"/>
    </location>
</feature>
<dbReference type="Proteomes" id="UP001324427">
    <property type="component" value="Unassembled WGS sequence"/>
</dbReference>
<evidence type="ECO:0000256" key="1">
    <source>
        <dbReference type="SAM" id="MobiDB-lite"/>
    </source>
</evidence>
<comment type="caution">
    <text evidence="2">The sequence shown here is derived from an EMBL/GenBank/DDBJ whole genome shotgun (WGS) entry which is preliminary data.</text>
</comment>
<reference evidence="2 3" key="1">
    <citation type="submission" date="2021-11" db="EMBL/GenBank/DDBJ databases">
        <title>Black yeast isolated from Biological Soil Crust.</title>
        <authorList>
            <person name="Kurbessoian T."/>
        </authorList>
    </citation>
    <scope>NUCLEOTIDE SEQUENCE [LARGE SCALE GENOMIC DNA]</scope>
    <source>
        <strain evidence="2 3">CCFEE 5522</strain>
    </source>
</reference>
<feature type="region of interest" description="Disordered" evidence="1">
    <location>
        <begin position="204"/>
        <end position="291"/>
    </location>
</feature>
<feature type="compositionally biased region" description="Low complexity" evidence="1">
    <location>
        <begin position="205"/>
        <end position="218"/>
    </location>
</feature>
<sequence length="1296" mass="144251">MLLPQLPSGLTAARRHSFPSSTSTLVHQASASSLIRASSQSRSCWAWRRRGDQEYSSHLDPLYYRFTRYRALQTRAKLLEKLKRRGRYDWDMNQKPFFTPKHIRSYASHWNAGRPDGPPWQRSAYDKYGNKLPKQQRDAEDGRPAEEPAEEGHELSQREKEWKDRMEFMRKRIQSDPYEAVFGKRFEPFWSPLVPSWMREEMGLQGSSKAQQKAAAKHAPSEPNAKAVLKAATASNLESTSEYLRTTSQAKHEPVQNQANAGKKSTASETKPDDSSTARLHSSYTSTSWDSWTNKARRTEWDSSSGQTKRFEYDPISNRMIEVEVPKPAESVAKETIMPGTSGTPAQALATKRPGDMTSLINTPAFDDKALQIPVKIWSPVVVPRAQFVKRVTPVDATIASEAADQVAEVEANKQAVSPANLAKPAVLSKLPKSDLDFLSPDHVRAAMGKLKPNQDPKAATPAEKAEMERFFDENASATDAEVDAILLERELARFTAPNSRAAEWDKVDEAVSTEREPPLQQKAASPMMKRPSWPTSRSGRLETSMERTQMTTLQPAVERMQSKDLAELDDSAAHESTEVFESSSNIPKEWSKQADLLQANRVQRTASKPPFPMTRWIDDMNSAKAAHEASHAPSPADQAAAVEKGAKLQKANAMLESEVKEQKFRMQAHEDRYAHKIRSLRHELEIAYKQSAVHSEKHVERIRYLEAELNKATKAVGGSSAIEQPAAVQTSTKTESEEAALKAMQGEGDFCLNVTKYARADGHKWYKHPAVQPNSEASQAEVEKSAQKARDQALVRTVREIYEKAYGVIDAAHRQHEASSPAVAAVDTNPFSPQRRPAQVVEVESDIDLGEALAEHEKQQAYGFRTDDLASELAANEKLAREAEMAVREREAHEAQSLAAPEHTQKVTKYVGKKPKKSWVEGEGATEVARPLPAAKLVRDAAPEPVSAELASRPTADVEKTTANVNSGVQWEEPPVYKVLAYDPGNDKLTIASTTSNFTGSESPKSIPQALSQLYQPARFVPHFAELQQDGYQVIYGTRDLLVFKKVRKNPELSTPVMESAAELPEASMVDHGLIKPMENAMAEDAANFYEHYKPAPKVYDPTSIENGKLMPYENAMAQEAAHAYDKARAAIINPIDGTTRSQQAMNQVSTGNFASPTGFVNHDPLFLADAKEDGESAKKTTAPPADRITDGRSITQDEAVDYVHYPRVHRQEPVFSATNRKWSDRHERHQRQRGHKSHQGRRNAGAVKWALSVGVGAAALTYGIGVAAEAARREERGKVERWQEVLEGKRGRWE</sequence>
<feature type="compositionally biased region" description="Basic and acidic residues" evidence="1">
    <location>
        <begin position="506"/>
        <end position="518"/>
    </location>
</feature>
<accession>A0AAV9JRW2</accession>
<evidence type="ECO:0000313" key="3">
    <source>
        <dbReference type="Proteomes" id="UP001324427"/>
    </source>
</evidence>
<feature type="region of interest" description="Disordered" evidence="1">
    <location>
        <begin position="132"/>
        <end position="160"/>
    </location>
</feature>
<feature type="region of interest" description="Disordered" evidence="1">
    <location>
        <begin position="1221"/>
        <end position="1246"/>
    </location>
</feature>
<feature type="region of interest" description="Disordered" evidence="1">
    <location>
        <begin position="506"/>
        <end position="549"/>
    </location>
</feature>
<gene>
    <name evidence="2" type="ORF">LTR36_010078</name>
</gene>
<organism evidence="2 3">
    <name type="scientific">Oleoguttula mirabilis</name>
    <dbReference type="NCBI Taxonomy" id="1507867"/>
    <lineage>
        <taxon>Eukaryota</taxon>
        <taxon>Fungi</taxon>
        <taxon>Dikarya</taxon>
        <taxon>Ascomycota</taxon>
        <taxon>Pezizomycotina</taxon>
        <taxon>Dothideomycetes</taxon>
        <taxon>Dothideomycetidae</taxon>
        <taxon>Mycosphaerellales</taxon>
        <taxon>Teratosphaeriaceae</taxon>
        <taxon>Oleoguttula</taxon>
    </lineage>
</organism>
<evidence type="ECO:0000313" key="2">
    <source>
        <dbReference type="EMBL" id="KAK4548209.1"/>
    </source>
</evidence>